<feature type="region of interest" description="Disordered" evidence="1">
    <location>
        <begin position="137"/>
        <end position="167"/>
    </location>
</feature>
<accession>A0A0D7AHP6</accession>
<protein>
    <submittedName>
        <fullName evidence="3">Uncharacterized protein</fullName>
    </submittedName>
</protein>
<keyword evidence="2" id="KW-0732">Signal</keyword>
<proteinExistence type="predicted"/>
<feature type="compositionally biased region" description="Low complexity" evidence="1">
    <location>
        <begin position="91"/>
        <end position="103"/>
    </location>
</feature>
<evidence type="ECO:0000256" key="2">
    <source>
        <dbReference type="SAM" id="SignalP"/>
    </source>
</evidence>
<reference evidence="3 4" key="1">
    <citation type="journal article" date="2015" name="Fungal Genet. Biol.">
        <title>Evolution of novel wood decay mechanisms in Agaricales revealed by the genome sequences of Fistulina hepatica and Cylindrobasidium torrendii.</title>
        <authorList>
            <person name="Floudas D."/>
            <person name="Held B.W."/>
            <person name="Riley R."/>
            <person name="Nagy L.G."/>
            <person name="Koehler G."/>
            <person name="Ransdell A.S."/>
            <person name="Younus H."/>
            <person name="Chow J."/>
            <person name="Chiniquy J."/>
            <person name="Lipzen A."/>
            <person name="Tritt A."/>
            <person name="Sun H."/>
            <person name="Haridas S."/>
            <person name="LaButti K."/>
            <person name="Ohm R.A."/>
            <person name="Kues U."/>
            <person name="Blanchette R.A."/>
            <person name="Grigoriev I.V."/>
            <person name="Minto R.E."/>
            <person name="Hibbett D.S."/>
        </authorList>
    </citation>
    <scope>NUCLEOTIDE SEQUENCE [LARGE SCALE GENOMIC DNA]</scope>
    <source>
        <strain evidence="3 4">ATCC 64428</strain>
    </source>
</reference>
<dbReference type="EMBL" id="KN881666">
    <property type="protein sequence ID" value="KIY51390.1"/>
    <property type="molecule type" value="Genomic_DNA"/>
</dbReference>
<gene>
    <name evidence="3" type="ORF">FISHEDRAFT_71014</name>
</gene>
<evidence type="ECO:0000313" key="3">
    <source>
        <dbReference type="EMBL" id="KIY51390.1"/>
    </source>
</evidence>
<keyword evidence="4" id="KW-1185">Reference proteome</keyword>
<evidence type="ECO:0000256" key="1">
    <source>
        <dbReference type="SAM" id="MobiDB-lite"/>
    </source>
</evidence>
<dbReference type="Proteomes" id="UP000054144">
    <property type="component" value="Unassembled WGS sequence"/>
</dbReference>
<feature type="compositionally biased region" description="Low complexity" evidence="1">
    <location>
        <begin position="148"/>
        <end position="157"/>
    </location>
</feature>
<organism evidence="3 4">
    <name type="scientific">Fistulina hepatica ATCC 64428</name>
    <dbReference type="NCBI Taxonomy" id="1128425"/>
    <lineage>
        <taxon>Eukaryota</taxon>
        <taxon>Fungi</taxon>
        <taxon>Dikarya</taxon>
        <taxon>Basidiomycota</taxon>
        <taxon>Agaricomycotina</taxon>
        <taxon>Agaricomycetes</taxon>
        <taxon>Agaricomycetidae</taxon>
        <taxon>Agaricales</taxon>
        <taxon>Fistulinaceae</taxon>
        <taxon>Fistulina</taxon>
    </lineage>
</organism>
<feature type="signal peptide" evidence="2">
    <location>
        <begin position="1"/>
        <end position="25"/>
    </location>
</feature>
<feature type="compositionally biased region" description="Low complexity" evidence="1">
    <location>
        <begin position="49"/>
        <end position="60"/>
    </location>
</feature>
<feature type="compositionally biased region" description="Low complexity" evidence="1">
    <location>
        <begin position="112"/>
        <end position="124"/>
    </location>
</feature>
<evidence type="ECO:0000313" key="4">
    <source>
        <dbReference type="Proteomes" id="UP000054144"/>
    </source>
</evidence>
<dbReference type="AlphaFoldDB" id="A0A0D7AHP6"/>
<name>A0A0D7AHP6_9AGAR</name>
<feature type="region of interest" description="Disordered" evidence="1">
    <location>
        <begin position="49"/>
        <end position="124"/>
    </location>
</feature>
<feature type="chain" id="PRO_5002316211" evidence="2">
    <location>
        <begin position="26"/>
        <end position="167"/>
    </location>
</feature>
<sequence>MYPNTFKLAGLVFAILALASQSALAMPSAFNQQPAQLATQLAKRNNAYTGASGSATGGSVSEHENETPDLLDDLGVDLFSGNAGEGGETMSGSANSNKNNGGKPSHRGGNGSAYSGAAGDASGGSVVNTGPKLLRLFSDNGGDGGSSISGQSQTRRSIAGRIMVGNN</sequence>